<evidence type="ECO:0000256" key="1">
    <source>
        <dbReference type="SAM" id="MobiDB-lite"/>
    </source>
</evidence>
<reference evidence="2" key="1">
    <citation type="submission" date="2020-11" db="EMBL/GenBank/DDBJ databases">
        <title>Gallibacterium anatis 1637, full genome, WGS.</title>
        <authorList>
            <person name="Laishevtcev A.I."/>
            <person name="Yakimova E.A."/>
            <person name="Petkovich D."/>
            <person name="Stepanova T.V."/>
            <person name="Kalendr R.S."/>
            <person name="Rubalsky E.O."/>
            <person name="Zulkarneev E.R."/>
            <person name="Aleshkin A.V."/>
        </authorList>
    </citation>
    <scope>NUCLEOTIDE SEQUENCE</scope>
    <source>
        <strain evidence="2">1637</strain>
    </source>
</reference>
<sequence length="70" mass="8158">MRRTGVYQLLHYQQQQIQMDYPTLLAAAQLKLQQQITTTAEVERVSARRRTAKNGENNAGISLERKRSIW</sequence>
<dbReference type="AlphaFoldDB" id="A0A930UX09"/>
<feature type="region of interest" description="Disordered" evidence="1">
    <location>
        <begin position="51"/>
        <end position="70"/>
    </location>
</feature>
<gene>
    <name evidence="2" type="ORF">INT80_12225</name>
</gene>
<evidence type="ECO:0000313" key="2">
    <source>
        <dbReference type="EMBL" id="MBF4102945.1"/>
    </source>
</evidence>
<comment type="caution">
    <text evidence="2">The sequence shown here is derived from an EMBL/GenBank/DDBJ whole genome shotgun (WGS) entry which is preliminary data.</text>
</comment>
<dbReference type="EMBL" id="JADION010000040">
    <property type="protein sequence ID" value="MBF4102945.1"/>
    <property type="molecule type" value="Genomic_DNA"/>
</dbReference>
<name>A0A930UX09_9PAST</name>
<organism evidence="2">
    <name type="scientific">Gallibacterium anatis</name>
    <dbReference type="NCBI Taxonomy" id="750"/>
    <lineage>
        <taxon>Bacteria</taxon>
        <taxon>Pseudomonadati</taxon>
        <taxon>Pseudomonadota</taxon>
        <taxon>Gammaproteobacteria</taxon>
        <taxon>Pasteurellales</taxon>
        <taxon>Pasteurellaceae</taxon>
        <taxon>Gallibacterium</taxon>
    </lineage>
</organism>
<protein>
    <submittedName>
        <fullName evidence="2">Uncharacterized protein</fullName>
    </submittedName>
</protein>
<proteinExistence type="predicted"/>
<accession>A0A930UX09</accession>